<keyword evidence="2" id="KW-1185">Reference proteome</keyword>
<sequence length="126" mass="14191">RRAASSTADASSRKKVRVNAPDALFSVSQALDKFGERMSTATHDLTEVLRTGNSNSSPERRSRALEFVRKELWLDLPDRIRLGGLVGKGQMADEYMSWARAGSPERKTWVCMTLGYSPDYYKDETE</sequence>
<dbReference type="EMBL" id="JARJCN010000097">
    <property type="protein sequence ID" value="KAJ7075394.1"/>
    <property type="molecule type" value="Genomic_DNA"/>
</dbReference>
<dbReference type="Proteomes" id="UP001222325">
    <property type="component" value="Unassembled WGS sequence"/>
</dbReference>
<feature type="non-terminal residue" evidence="1">
    <location>
        <position position="1"/>
    </location>
</feature>
<protein>
    <submittedName>
        <fullName evidence="1">Uncharacterized protein</fullName>
    </submittedName>
</protein>
<gene>
    <name evidence="1" type="ORF">B0H15DRAFT_791928</name>
</gene>
<reference evidence="1" key="1">
    <citation type="submission" date="2023-03" db="EMBL/GenBank/DDBJ databases">
        <title>Massive genome expansion in bonnet fungi (Mycena s.s.) driven by repeated elements and novel gene families across ecological guilds.</title>
        <authorList>
            <consortium name="Lawrence Berkeley National Laboratory"/>
            <person name="Harder C.B."/>
            <person name="Miyauchi S."/>
            <person name="Viragh M."/>
            <person name="Kuo A."/>
            <person name="Thoen E."/>
            <person name="Andreopoulos B."/>
            <person name="Lu D."/>
            <person name="Skrede I."/>
            <person name="Drula E."/>
            <person name="Henrissat B."/>
            <person name="Morin E."/>
            <person name="Kohler A."/>
            <person name="Barry K."/>
            <person name="LaButti K."/>
            <person name="Morin E."/>
            <person name="Salamov A."/>
            <person name="Lipzen A."/>
            <person name="Mereny Z."/>
            <person name="Hegedus B."/>
            <person name="Baldrian P."/>
            <person name="Stursova M."/>
            <person name="Weitz H."/>
            <person name="Taylor A."/>
            <person name="Grigoriev I.V."/>
            <person name="Nagy L.G."/>
            <person name="Martin F."/>
            <person name="Kauserud H."/>
        </authorList>
    </citation>
    <scope>NUCLEOTIDE SEQUENCE</scope>
    <source>
        <strain evidence="1">CBHHK173m</strain>
    </source>
</reference>
<dbReference type="AlphaFoldDB" id="A0AAD6TRL1"/>
<organism evidence="1 2">
    <name type="scientific">Mycena belliarum</name>
    <dbReference type="NCBI Taxonomy" id="1033014"/>
    <lineage>
        <taxon>Eukaryota</taxon>
        <taxon>Fungi</taxon>
        <taxon>Dikarya</taxon>
        <taxon>Basidiomycota</taxon>
        <taxon>Agaricomycotina</taxon>
        <taxon>Agaricomycetes</taxon>
        <taxon>Agaricomycetidae</taxon>
        <taxon>Agaricales</taxon>
        <taxon>Marasmiineae</taxon>
        <taxon>Mycenaceae</taxon>
        <taxon>Mycena</taxon>
    </lineage>
</organism>
<name>A0AAD6TRL1_9AGAR</name>
<comment type="caution">
    <text evidence="1">The sequence shown here is derived from an EMBL/GenBank/DDBJ whole genome shotgun (WGS) entry which is preliminary data.</text>
</comment>
<evidence type="ECO:0000313" key="1">
    <source>
        <dbReference type="EMBL" id="KAJ7075394.1"/>
    </source>
</evidence>
<proteinExistence type="predicted"/>
<evidence type="ECO:0000313" key="2">
    <source>
        <dbReference type="Proteomes" id="UP001222325"/>
    </source>
</evidence>
<accession>A0AAD6TRL1</accession>